<evidence type="ECO:0000256" key="4">
    <source>
        <dbReference type="ARBA" id="ARBA00022723"/>
    </source>
</evidence>
<dbReference type="PROSITE" id="PS51873">
    <property type="entry name" value="TRIAD"/>
    <property type="match status" value="1"/>
</dbReference>
<sequence>MSVTDPQHMPPKCCTSDHIPLKHVDGLFDMKFKIKWNKKYQEFTTKDRLYCPTKGCGEWIKPSNIRVDTSGGATGGRRYGICGSCNTKVCGLCNGKWHTGSECPKDDETRRFVQAARENGWQRCYNCSAMIELREGCNHMTCRCGAEFCIVCAAKWKTCTCPWFNDDYENLPLHRPAGIMRQQVQGPRHAAYYAPVAFYAQMPGGYEVNPNQPPFQPIGLHNVMPFGRNVTGVYNIAPFEDGGRH</sequence>
<evidence type="ECO:0000256" key="8">
    <source>
        <dbReference type="ARBA" id="ARBA00022833"/>
    </source>
</evidence>
<dbReference type="VEuPathDB" id="FungiDB:AJ78_08682"/>
<dbReference type="STRING" id="1447872.A0A1J9Q1U0"/>
<feature type="domain" description="RING-type" evidence="9">
    <location>
        <begin position="1"/>
        <end position="170"/>
    </location>
</feature>
<reference evidence="10 11" key="1">
    <citation type="submission" date="2015-07" db="EMBL/GenBank/DDBJ databases">
        <title>Emmonsia species relationships and genome sequence.</title>
        <authorList>
            <consortium name="The Broad Institute Genomics Platform"/>
            <person name="Cuomo C.A."/>
            <person name="Munoz J.F."/>
            <person name="Imamovic A."/>
            <person name="Priest M.E."/>
            <person name="Young S."/>
            <person name="Clay O.K."/>
            <person name="McEwen J.G."/>
        </authorList>
    </citation>
    <scope>NUCLEOTIDE SEQUENCE [LARGE SCALE GENOMIC DNA]</scope>
    <source>
        <strain evidence="10 11">UAMH 9510</strain>
    </source>
</reference>
<evidence type="ECO:0000256" key="2">
    <source>
        <dbReference type="ARBA" id="ARBA00012251"/>
    </source>
</evidence>
<evidence type="ECO:0000313" key="11">
    <source>
        <dbReference type="Proteomes" id="UP000182235"/>
    </source>
</evidence>
<name>A0A1J9Q1U0_9EURO</name>
<evidence type="ECO:0000256" key="7">
    <source>
        <dbReference type="ARBA" id="ARBA00022786"/>
    </source>
</evidence>
<keyword evidence="8" id="KW-0862">Zinc</keyword>
<keyword evidence="7" id="KW-0833">Ubl conjugation pathway</keyword>
<dbReference type="Proteomes" id="UP000182235">
    <property type="component" value="Unassembled WGS sequence"/>
</dbReference>
<proteinExistence type="predicted"/>
<dbReference type="EC" id="2.3.2.31" evidence="2"/>
<dbReference type="PANTHER" id="PTHR11685">
    <property type="entry name" value="RBR FAMILY RING FINGER AND IBR DOMAIN-CONTAINING"/>
    <property type="match status" value="1"/>
</dbReference>
<dbReference type="InterPro" id="IPR044066">
    <property type="entry name" value="TRIAD_supradom"/>
</dbReference>
<dbReference type="GO" id="GO:0008270">
    <property type="term" value="F:zinc ion binding"/>
    <property type="evidence" value="ECO:0007669"/>
    <property type="project" value="UniProtKB-KW"/>
</dbReference>
<evidence type="ECO:0000256" key="5">
    <source>
        <dbReference type="ARBA" id="ARBA00022737"/>
    </source>
</evidence>
<keyword evidence="11" id="KW-1185">Reference proteome</keyword>
<evidence type="ECO:0000313" key="10">
    <source>
        <dbReference type="EMBL" id="OJD10223.1"/>
    </source>
</evidence>
<evidence type="ECO:0000256" key="6">
    <source>
        <dbReference type="ARBA" id="ARBA00022771"/>
    </source>
</evidence>
<dbReference type="GO" id="GO:0061630">
    <property type="term" value="F:ubiquitin protein ligase activity"/>
    <property type="evidence" value="ECO:0007669"/>
    <property type="project" value="UniProtKB-EC"/>
</dbReference>
<dbReference type="InterPro" id="IPR002867">
    <property type="entry name" value="IBR_dom"/>
</dbReference>
<dbReference type="InterPro" id="IPR031127">
    <property type="entry name" value="E3_UB_ligase_RBR"/>
</dbReference>
<keyword evidence="6" id="KW-0863">Zinc-finger</keyword>
<dbReference type="OrthoDB" id="10254945at2759"/>
<dbReference type="Gene3D" id="1.20.120.1750">
    <property type="match status" value="1"/>
</dbReference>
<evidence type="ECO:0000259" key="9">
    <source>
        <dbReference type="PROSITE" id="PS51873"/>
    </source>
</evidence>
<comment type="caution">
    <text evidence="10">The sequence shown here is derived from an EMBL/GenBank/DDBJ whole genome shotgun (WGS) entry which is preliminary data.</text>
</comment>
<dbReference type="SMART" id="SM00647">
    <property type="entry name" value="IBR"/>
    <property type="match status" value="2"/>
</dbReference>
<comment type="catalytic activity">
    <reaction evidence="1">
        <text>[E2 ubiquitin-conjugating enzyme]-S-ubiquitinyl-L-cysteine + [acceptor protein]-L-lysine = [E2 ubiquitin-conjugating enzyme]-L-cysteine + [acceptor protein]-N(6)-ubiquitinyl-L-lysine.</text>
        <dbReference type="EC" id="2.3.2.31"/>
    </reaction>
</comment>
<organism evidence="10 11">
    <name type="scientific">Emergomyces pasteurianus Ep9510</name>
    <dbReference type="NCBI Taxonomy" id="1447872"/>
    <lineage>
        <taxon>Eukaryota</taxon>
        <taxon>Fungi</taxon>
        <taxon>Dikarya</taxon>
        <taxon>Ascomycota</taxon>
        <taxon>Pezizomycotina</taxon>
        <taxon>Eurotiomycetes</taxon>
        <taxon>Eurotiomycetidae</taxon>
        <taxon>Onygenales</taxon>
        <taxon>Ajellomycetaceae</taxon>
        <taxon>Emergomyces</taxon>
    </lineage>
</organism>
<dbReference type="CDD" id="cd22584">
    <property type="entry name" value="Rcat_RBR_unk"/>
    <property type="match status" value="1"/>
</dbReference>
<dbReference type="SUPFAM" id="SSF57850">
    <property type="entry name" value="RING/U-box"/>
    <property type="match status" value="2"/>
</dbReference>
<gene>
    <name evidence="10" type="ORF">AJ78_08682</name>
</gene>
<evidence type="ECO:0000256" key="3">
    <source>
        <dbReference type="ARBA" id="ARBA00022679"/>
    </source>
</evidence>
<dbReference type="GO" id="GO:0016567">
    <property type="term" value="P:protein ubiquitination"/>
    <property type="evidence" value="ECO:0007669"/>
    <property type="project" value="InterPro"/>
</dbReference>
<keyword evidence="4" id="KW-0479">Metal-binding</keyword>
<dbReference type="Pfam" id="PF01485">
    <property type="entry name" value="IBR"/>
    <property type="match status" value="2"/>
</dbReference>
<protein>
    <recommendedName>
        <fullName evidence="2">RBR-type E3 ubiquitin transferase</fullName>
        <ecNumber evidence="2">2.3.2.31</ecNumber>
    </recommendedName>
</protein>
<dbReference type="EMBL" id="LGRN01000883">
    <property type="protein sequence ID" value="OJD10223.1"/>
    <property type="molecule type" value="Genomic_DNA"/>
</dbReference>
<accession>A0A1J9Q1U0</accession>
<keyword evidence="3" id="KW-0808">Transferase</keyword>
<keyword evidence="5" id="KW-0677">Repeat</keyword>
<dbReference type="CDD" id="cd20335">
    <property type="entry name" value="BRcat_RBR"/>
    <property type="match status" value="1"/>
</dbReference>
<dbReference type="AlphaFoldDB" id="A0A1J9Q1U0"/>
<evidence type="ECO:0000256" key="1">
    <source>
        <dbReference type="ARBA" id="ARBA00001798"/>
    </source>
</evidence>